<dbReference type="Proteomes" id="UP001145353">
    <property type="component" value="Unassembled WGS sequence"/>
</dbReference>
<feature type="domain" description="MTTase N-terminal" evidence="16">
    <location>
        <begin position="3"/>
        <end position="120"/>
    </location>
</feature>
<dbReference type="InterPro" id="IPR020612">
    <property type="entry name" value="Methylthiotransferase_CS"/>
</dbReference>
<dbReference type="Pfam" id="PF00919">
    <property type="entry name" value="UPF0004"/>
    <property type="match status" value="1"/>
</dbReference>
<comment type="catalytic activity">
    <reaction evidence="12">
        <text>2-thio-N(6)-dimethylallyladenosine(37) in tRNA + S-adenosyl-L-methionine = 2-methylsulfanyl-N(6)-dimethylallyladenosine(37) in tRNA + S-adenosyl-L-homocysteine + H(+)</text>
        <dbReference type="Rhea" id="RHEA:37063"/>
        <dbReference type="Rhea" id="RHEA-COMP:10376"/>
        <dbReference type="Rhea" id="RHEA-COMP:10377"/>
        <dbReference type="ChEBI" id="CHEBI:15378"/>
        <dbReference type="ChEBI" id="CHEBI:57856"/>
        <dbReference type="ChEBI" id="CHEBI:59789"/>
        <dbReference type="ChEBI" id="CHEBI:74416"/>
        <dbReference type="ChEBI" id="CHEBI:74417"/>
    </reaction>
    <physiologicalReaction direction="left-to-right" evidence="12">
        <dbReference type="Rhea" id="RHEA:37064"/>
    </physiologicalReaction>
</comment>
<dbReference type="SFLD" id="SFLDS00029">
    <property type="entry name" value="Radical_SAM"/>
    <property type="match status" value="1"/>
</dbReference>
<comment type="function">
    <text evidence="1 14">Catalyzes the methylthiolation of N6-(dimethylallyl)adenosine (i(6)A), leading to the formation of 2-methylthio-N6-(dimethylallyl)adenosine (ms(2)i(6)A) at position 37 in tRNAs that read codons beginning with uridine.</text>
</comment>
<evidence type="ECO:0000259" key="16">
    <source>
        <dbReference type="PROSITE" id="PS51449"/>
    </source>
</evidence>
<dbReference type="CDD" id="cd01335">
    <property type="entry name" value="Radical_SAM"/>
    <property type="match status" value="1"/>
</dbReference>
<comment type="caution">
    <text evidence="18">The sequence shown here is derived from an EMBL/GenBank/DDBJ whole genome shotgun (WGS) entry which is preliminary data.</text>
</comment>
<keyword evidence="6 14" id="KW-0819">tRNA processing</keyword>
<feature type="binding site" evidence="14">
    <location>
        <position position="165"/>
    </location>
    <ligand>
        <name>[4Fe-4S] cluster</name>
        <dbReference type="ChEBI" id="CHEBI:49883"/>
        <label>2</label>
        <note>4Fe-4S-S-AdoMet</note>
    </ligand>
</feature>
<evidence type="ECO:0000256" key="5">
    <source>
        <dbReference type="ARBA" id="ARBA00022691"/>
    </source>
</evidence>
<dbReference type="GO" id="GO:0035597">
    <property type="term" value="F:tRNA-2-methylthio-N(6)-dimethylallyladenosine(37) synthase activity"/>
    <property type="evidence" value="ECO:0007669"/>
    <property type="project" value="UniProtKB-EC"/>
</dbReference>
<evidence type="ECO:0000256" key="2">
    <source>
        <dbReference type="ARBA" id="ARBA00022485"/>
    </source>
</evidence>
<dbReference type="EMBL" id="JAHXDE010000004">
    <property type="protein sequence ID" value="MCT8506230.1"/>
    <property type="molecule type" value="Genomic_DNA"/>
</dbReference>
<keyword evidence="8 14" id="KW-0408">Iron</keyword>
<dbReference type="PROSITE" id="PS51449">
    <property type="entry name" value="MTTASE_N"/>
    <property type="match status" value="1"/>
</dbReference>
<evidence type="ECO:0000256" key="14">
    <source>
        <dbReference type="HAMAP-Rule" id="MF_01864"/>
    </source>
</evidence>
<dbReference type="Pfam" id="PF01938">
    <property type="entry name" value="TRAM"/>
    <property type="match status" value="1"/>
</dbReference>
<keyword evidence="9 14" id="KW-0411">Iron-sulfur</keyword>
<dbReference type="InterPro" id="IPR007197">
    <property type="entry name" value="rSAM"/>
</dbReference>
<dbReference type="PROSITE" id="PS50926">
    <property type="entry name" value="TRAM"/>
    <property type="match status" value="1"/>
</dbReference>
<evidence type="ECO:0000256" key="7">
    <source>
        <dbReference type="ARBA" id="ARBA00022723"/>
    </source>
</evidence>
<dbReference type="InterPro" id="IPR006463">
    <property type="entry name" value="MiaB_methiolase"/>
</dbReference>
<dbReference type="AlphaFoldDB" id="A0A9X2X3X1"/>
<comment type="catalytic activity">
    <reaction evidence="11">
        <text>N(6)-dimethylallyladenosine(37) in tRNA + (sulfur carrier)-SH + AH2 + S-adenosyl-L-methionine = 2-thio-N(6)-dimethylallyladenosine(37) in tRNA + (sulfur carrier)-H + 5'-deoxyadenosine + L-methionine + A + H(+)</text>
        <dbReference type="Rhea" id="RHEA:36339"/>
        <dbReference type="Rhea" id="RHEA-COMP:10375"/>
        <dbReference type="Rhea" id="RHEA-COMP:10377"/>
        <dbReference type="Rhea" id="RHEA-COMP:14737"/>
        <dbReference type="Rhea" id="RHEA-COMP:14739"/>
        <dbReference type="ChEBI" id="CHEBI:13193"/>
        <dbReference type="ChEBI" id="CHEBI:15378"/>
        <dbReference type="ChEBI" id="CHEBI:17319"/>
        <dbReference type="ChEBI" id="CHEBI:17499"/>
        <dbReference type="ChEBI" id="CHEBI:29917"/>
        <dbReference type="ChEBI" id="CHEBI:57844"/>
        <dbReference type="ChEBI" id="CHEBI:59789"/>
        <dbReference type="ChEBI" id="CHEBI:64428"/>
        <dbReference type="ChEBI" id="CHEBI:74415"/>
        <dbReference type="ChEBI" id="CHEBI:74416"/>
    </reaction>
    <physiologicalReaction direction="left-to-right" evidence="11">
        <dbReference type="Rhea" id="RHEA:36340"/>
    </physiologicalReaction>
</comment>
<dbReference type="InterPro" id="IPR006638">
    <property type="entry name" value="Elp3/MiaA/NifB-like_rSAM"/>
</dbReference>
<protein>
    <recommendedName>
        <fullName evidence="10 14">tRNA-2-methylthio-N(6)-dimethylallyladenosine synthase</fullName>
        <ecNumber evidence="10 14">2.8.4.3</ecNumber>
    </recommendedName>
    <alternativeName>
        <fullName evidence="14">(Dimethylallyl)adenosine tRNA methylthiotransferase MiaB</fullName>
    </alternativeName>
    <alternativeName>
        <fullName evidence="14">tRNA-i(6)A37 methylthiotransferase</fullName>
    </alternativeName>
</protein>
<dbReference type="RefSeq" id="WP_247640376.1">
    <property type="nucleotide sequence ID" value="NZ_JAHXCZ010000004.1"/>
</dbReference>
<dbReference type="SFLD" id="SFLDF00273">
    <property type="entry name" value="(dimethylallyl)adenosine_tRNA"/>
    <property type="match status" value="1"/>
</dbReference>
<organism evidence="18 19">
    <name type="scientific">Chromohalobacter moromii</name>
    <dbReference type="NCBI Taxonomy" id="2860329"/>
    <lineage>
        <taxon>Bacteria</taxon>
        <taxon>Pseudomonadati</taxon>
        <taxon>Pseudomonadota</taxon>
        <taxon>Gammaproteobacteria</taxon>
        <taxon>Oceanospirillales</taxon>
        <taxon>Halomonadaceae</taxon>
        <taxon>Chromohalobacter</taxon>
    </lineage>
</organism>
<dbReference type="NCBIfam" id="TIGR01574">
    <property type="entry name" value="miaB-methiolase"/>
    <property type="match status" value="1"/>
</dbReference>
<comment type="subunit">
    <text evidence="14">Monomer.</text>
</comment>
<dbReference type="InterPro" id="IPR038135">
    <property type="entry name" value="Methylthiotransferase_N_sf"/>
</dbReference>
<feature type="domain" description="Radical SAM core" evidence="17">
    <location>
        <begin position="144"/>
        <end position="376"/>
    </location>
</feature>
<dbReference type="GO" id="GO:0046872">
    <property type="term" value="F:metal ion binding"/>
    <property type="evidence" value="ECO:0007669"/>
    <property type="project" value="UniProtKB-KW"/>
</dbReference>
<reference evidence="18" key="2">
    <citation type="journal article" date="2022" name="Syst. Appl. Microbiol.">
        <title>Chromohalobacter moromii sp. nov., a moderately halophilic bacterium isolated from lupine-based moromi fermentation.</title>
        <authorList>
            <person name="Lulf R.H."/>
            <person name="Hilgarth M."/>
            <person name="Ehrmann M.A."/>
        </authorList>
    </citation>
    <scope>NUCLEOTIDE SEQUENCE</scope>
    <source>
        <strain evidence="18">TMW 2.2304</strain>
    </source>
</reference>
<feature type="binding site" evidence="14">
    <location>
        <position position="83"/>
    </location>
    <ligand>
        <name>[4Fe-4S] cluster</name>
        <dbReference type="ChEBI" id="CHEBI:49883"/>
        <label>1</label>
    </ligand>
</feature>
<evidence type="ECO:0000256" key="13">
    <source>
        <dbReference type="ARBA" id="ARBA00052587"/>
    </source>
</evidence>
<dbReference type="FunFam" id="3.40.50.12160:FF:000001">
    <property type="entry name" value="tRNA-2-methylthio-N(6)-dimethylallyladenosine synthase"/>
    <property type="match status" value="1"/>
</dbReference>
<evidence type="ECO:0000256" key="6">
    <source>
        <dbReference type="ARBA" id="ARBA00022694"/>
    </source>
</evidence>
<evidence type="ECO:0000256" key="3">
    <source>
        <dbReference type="ARBA" id="ARBA00022490"/>
    </source>
</evidence>
<evidence type="ECO:0000256" key="8">
    <source>
        <dbReference type="ARBA" id="ARBA00023004"/>
    </source>
</evidence>
<dbReference type="InterPro" id="IPR013848">
    <property type="entry name" value="Methylthiotransferase_N"/>
</dbReference>
<dbReference type="SMART" id="SM00729">
    <property type="entry name" value="Elp3"/>
    <property type="match status" value="1"/>
</dbReference>
<evidence type="ECO:0000256" key="4">
    <source>
        <dbReference type="ARBA" id="ARBA00022679"/>
    </source>
</evidence>
<dbReference type="PROSITE" id="PS51918">
    <property type="entry name" value="RADICAL_SAM"/>
    <property type="match status" value="1"/>
</dbReference>
<feature type="binding site" evidence="14">
    <location>
        <position position="49"/>
    </location>
    <ligand>
        <name>[4Fe-4S] cluster</name>
        <dbReference type="ChEBI" id="CHEBI:49883"/>
        <label>1</label>
    </ligand>
</feature>
<evidence type="ECO:0000256" key="1">
    <source>
        <dbReference type="ARBA" id="ARBA00003234"/>
    </source>
</evidence>
<dbReference type="InterPro" id="IPR023404">
    <property type="entry name" value="rSAM_horseshoe"/>
</dbReference>
<keyword evidence="7 14" id="KW-0479">Metal-binding</keyword>
<keyword evidence="3 14" id="KW-0963">Cytoplasm</keyword>
<dbReference type="Gene3D" id="3.80.30.20">
    <property type="entry name" value="tm_1862 like domain"/>
    <property type="match status" value="1"/>
</dbReference>
<accession>A0A9X2X3X1</accession>
<dbReference type="HAMAP" id="MF_01864">
    <property type="entry name" value="tRNA_metthiotr_MiaB"/>
    <property type="match status" value="1"/>
</dbReference>
<sequence>MAKKLFIKTHGCQMNEYDSARMADLLGESHALELTDDEREADVILLNTCSIREKAQEKVFHQLGRWKKLKAANPDLVIGVGGCVASQEGGNIQKRAPHVDMVFGPQTMHRLPTMLDSSQGAETISMVDVTFPEIEKFDHLPKPTADGATAFVSIMEGCSKYCTFCVVPYTRGEEVSRPFEPVMEEVIHLADQGVREINLLGQNVNAYRGENQLGDEIDLAELIGCVAAVEGIDRIRFTTSHPVEFSDSLIEAYGEIPELVSHLHLPVQAGSDRVLAAMKRGHTVEEYVDKLERIRALRPDISFSSDFIIGFPGETEEDFMNTMDLIQRIGYDASFSFVYSPRPGTPAANLEDETPEATKKQRLAILQERLNQQTMQISRRMVGQTERILVTGFSPKDPGQLSGRTENNRVVNFRAPNPTELIGYFVDVEITEALPNSLRGDLASPARY</sequence>
<evidence type="ECO:0000256" key="9">
    <source>
        <dbReference type="ARBA" id="ARBA00023014"/>
    </source>
</evidence>
<keyword evidence="4 14" id="KW-0808">Transferase</keyword>
<evidence type="ECO:0000256" key="10">
    <source>
        <dbReference type="ARBA" id="ARBA00033765"/>
    </source>
</evidence>
<dbReference type="GO" id="GO:0051539">
    <property type="term" value="F:4 iron, 4 sulfur cluster binding"/>
    <property type="evidence" value="ECO:0007669"/>
    <property type="project" value="UniProtKB-UniRule"/>
</dbReference>
<evidence type="ECO:0000256" key="11">
    <source>
        <dbReference type="ARBA" id="ARBA00050926"/>
    </source>
</evidence>
<evidence type="ECO:0000313" key="19">
    <source>
        <dbReference type="Proteomes" id="UP001145353"/>
    </source>
</evidence>
<feature type="binding site" evidence="14">
    <location>
        <position position="162"/>
    </location>
    <ligand>
        <name>[4Fe-4S] cluster</name>
        <dbReference type="ChEBI" id="CHEBI:49883"/>
        <label>2</label>
        <note>4Fe-4S-S-AdoMet</note>
    </ligand>
</feature>
<dbReference type="NCBIfam" id="TIGR00089">
    <property type="entry name" value="MiaB/RimO family radical SAM methylthiotransferase"/>
    <property type="match status" value="1"/>
</dbReference>
<dbReference type="InterPro" id="IPR058240">
    <property type="entry name" value="rSAM_sf"/>
</dbReference>
<dbReference type="PANTHER" id="PTHR43020:SF2">
    <property type="entry name" value="MITOCHONDRIAL TRNA METHYLTHIOTRANSFERASE CDK5RAP1"/>
    <property type="match status" value="1"/>
</dbReference>
<dbReference type="InterPro" id="IPR005839">
    <property type="entry name" value="Methylthiotransferase"/>
</dbReference>
<comment type="subcellular location">
    <subcellularLocation>
        <location evidence="14">Cytoplasm</location>
    </subcellularLocation>
</comment>
<dbReference type="InterPro" id="IPR002792">
    <property type="entry name" value="TRAM_dom"/>
</dbReference>
<dbReference type="Pfam" id="PF04055">
    <property type="entry name" value="Radical_SAM"/>
    <property type="match status" value="1"/>
</dbReference>
<comment type="catalytic activity">
    <reaction evidence="13">
        <text>N(6)-dimethylallyladenosine(37) in tRNA + (sulfur carrier)-SH + AH2 + 2 S-adenosyl-L-methionine = 2-methylsulfanyl-N(6)-dimethylallyladenosine(37) in tRNA + (sulfur carrier)-H + 5'-deoxyadenosine + L-methionine + A + S-adenosyl-L-homocysteine + 2 H(+)</text>
        <dbReference type="Rhea" id="RHEA:37067"/>
        <dbReference type="Rhea" id="RHEA-COMP:10375"/>
        <dbReference type="Rhea" id="RHEA-COMP:10376"/>
        <dbReference type="Rhea" id="RHEA-COMP:14737"/>
        <dbReference type="Rhea" id="RHEA-COMP:14739"/>
        <dbReference type="ChEBI" id="CHEBI:13193"/>
        <dbReference type="ChEBI" id="CHEBI:15378"/>
        <dbReference type="ChEBI" id="CHEBI:17319"/>
        <dbReference type="ChEBI" id="CHEBI:17499"/>
        <dbReference type="ChEBI" id="CHEBI:29917"/>
        <dbReference type="ChEBI" id="CHEBI:57844"/>
        <dbReference type="ChEBI" id="CHEBI:57856"/>
        <dbReference type="ChEBI" id="CHEBI:59789"/>
        <dbReference type="ChEBI" id="CHEBI:64428"/>
        <dbReference type="ChEBI" id="CHEBI:74415"/>
        <dbReference type="ChEBI" id="CHEBI:74417"/>
        <dbReference type="EC" id="2.8.4.3"/>
    </reaction>
    <physiologicalReaction direction="left-to-right" evidence="13">
        <dbReference type="Rhea" id="RHEA:37068"/>
    </physiologicalReaction>
</comment>
<dbReference type="PANTHER" id="PTHR43020">
    <property type="entry name" value="CDK5 REGULATORY SUBUNIT-ASSOCIATED PROTEIN 1"/>
    <property type="match status" value="1"/>
</dbReference>
<dbReference type="SFLD" id="SFLDG01061">
    <property type="entry name" value="methylthiotransferase"/>
    <property type="match status" value="1"/>
</dbReference>
<evidence type="ECO:0000259" key="15">
    <source>
        <dbReference type="PROSITE" id="PS50926"/>
    </source>
</evidence>
<dbReference type="FunFam" id="3.80.30.20:FF:000001">
    <property type="entry name" value="tRNA-2-methylthio-N(6)-dimethylallyladenosine synthase 2"/>
    <property type="match status" value="1"/>
</dbReference>
<keyword evidence="5 14" id="KW-0949">S-adenosyl-L-methionine</keyword>
<dbReference type="GO" id="GO:0005829">
    <property type="term" value="C:cytosol"/>
    <property type="evidence" value="ECO:0007669"/>
    <property type="project" value="TreeGrafter"/>
</dbReference>
<dbReference type="EC" id="2.8.4.3" evidence="10 14"/>
<keyword evidence="2 14" id="KW-0004">4Fe-4S</keyword>
<dbReference type="Gene3D" id="3.40.50.12160">
    <property type="entry name" value="Methylthiotransferase, N-terminal domain"/>
    <property type="match status" value="1"/>
</dbReference>
<evidence type="ECO:0000313" key="18">
    <source>
        <dbReference type="EMBL" id="MCT8506230.1"/>
    </source>
</evidence>
<comment type="similarity">
    <text evidence="14">Belongs to the methylthiotransferase family. MiaB subfamily.</text>
</comment>
<dbReference type="SFLD" id="SFLDG01082">
    <property type="entry name" value="B12-binding_domain_containing"/>
    <property type="match status" value="1"/>
</dbReference>
<feature type="binding site" evidence="14">
    <location>
        <position position="158"/>
    </location>
    <ligand>
        <name>[4Fe-4S] cluster</name>
        <dbReference type="ChEBI" id="CHEBI:49883"/>
        <label>2</label>
        <note>4Fe-4S-S-AdoMet</note>
    </ligand>
</feature>
<keyword evidence="19" id="KW-1185">Reference proteome</keyword>
<proteinExistence type="inferred from homology"/>
<feature type="domain" description="TRAM" evidence="15">
    <location>
        <begin position="379"/>
        <end position="444"/>
    </location>
</feature>
<dbReference type="PROSITE" id="PS01278">
    <property type="entry name" value="MTTASE_RADICAL"/>
    <property type="match status" value="1"/>
</dbReference>
<dbReference type="SUPFAM" id="SSF102114">
    <property type="entry name" value="Radical SAM enzymes"/>
    <property type="match status" value="1"/>
</dbReference>
<comment type="cofactor">
    <cofactor evidence="14">
        <name>[4Fe-4S] cluster</name>
        <dbReference type="ChEBI" id="CHEBI:49883"/>
    </cofactor>
    <text evidence="14">Binds 2 [4Fe-4S] clusters. One cluster is coordinated with 3 cysteines and an exchangeable S-adenosyl-L-methionine.</text>
</comment>
<feature type="binding site" evidence="14">
    <location>
        <position position="12"/>
    </location>
    <ligand>
        <name>[4Fe-4S] cluster</name>
        <dbReference type="ChEBI" id="CHEBI:49883"/>
        <label>1</label>
    </ligand>
</feature>
<reference evidence="18" key="1">
    <citation type="submission" date="2021-07" db="EMBL/GenBank/DDBJ databases">
        <authorList>
            <person name="Luelf R.H."/>
        </authorList>
    </citation>
    <scope>NUCLEOTIDE SEQUENCE</scope>
    <source>
        <strain evidence="18">TMW 2.2304</strain>
    </source>
</reference>
<name>A0A9X2X3X1_9GAMM</name>
<evidence type="ECO:0000259" key="17">
    <source>
        <dbReference type="PROSITE" id="PS51918"/>
    </source>
</evidence>
<gene>
    <name evidence="14 18" type="primary">miaB</name>
    <name evidence="18" type="ORF">KZO87_12675</name>
</gene>
<evidence type="ECO:0000256" key="12">
    <source>
        <dbReference type="ARBA" id="ARBA00052380"/>
    </source>
</evidence>